<evidence type="ECO:0000313" key="1">
    <source>
        <dbReference type="EMBL" id="MDQ0321989.1"/>
    </source>
</evidence>
<gene>
    <name evidence="1" type="ORF">QO002_004195</name>
</gene>
<dbReference type="EMBL" id="JAUSVF010000002">
    <property type="protein sequence ID" value="MDQ0321989.1"/>
    <property type="molecule type" value="Genomic_DNA"/>
</dbReference>
<sequence>MGALRYFLRLSARRNDLEDRLLALEYRRLLLDDFADDLAEDDLRGALGDVSSEIRFAKRRHRNR</sequence>
<proteinExistence type="predicted"/>
<evidence type="ECO:0000313" key="2">
    <source>
        <dbReference type="Proteomes" id="UP001230207"/>
    </source>
</evidence>
<name>A0ABU0BUR2_9HYPH</name>
<keyword evidence="2" id="KW-1185">Reference proteome</keyword>
<evidence type="ECO:0008006" key="3">
    <source>
        <dbReference type="Google" id="ProtNLM"/>
    </source>
</evidence>
<protein>
    <recommendedName>
        <fullName evidence="3">FAD assembly factor SdhE</fullName>
    </recommendedName>
</protein>
<organism evidence="1 2">
    <name type="scientific">Pararhizobium capsulatum DSM 1112</name>
    <dbReference type="NCBI Taxonomy" id="1121113"/>
    <lineage>
        <taxon>Bacteria</taxon>
        <taxon>Pseudomonadati</taxon>
        <taxon>Pseudomonadota</taxon>
        <taxon>Alphaproteobacteria</taxon>
        <taxon>Hyphomicrobiales</taxon>
        <taxon>Rhizobiaceae</taxon>
        <taxon>Rhizobium/Agrobacterium group</taxon>
        <taxon>Pararhizobium</taxon>
    </lineage>
</organism>
<accession>A0ABU0BUR2</accession>
<reference evidence="1 2" key="1">
    <citation type="submission" date="2023-07" db="EMBL/GenBank/DDBJ databases">
        <title>Genomic Encyclopedia of Type Strains, Phase IV (KMG-IV): sequencing the most valuable type-strain genomes for metagenomic binning, comparative biology and taxonomic classification.</title>
        <authorList>
            <person name="Goeker M."/>
        </authorList>
    </citation>
    <scope>NUCLEOTIDE SEQUENCE [LARGE SCALE GENOMIC DNA]</scope>
    <source>
        <strain evidence="1 2">DSM 1112</strain>
    </source>
</reference>
<dbReference type="RefSeq" id="WP_307233576.1">
    <property type="nucleotide sequence ID" value="NZ_JAUSVF010000002.1"/>
</dbReference>
<comment type="caution">
    <text evidence="1">The sequence shown here is derived from an EMBL/GenBank/DDBJ whole genome shotgun (WGS) entry which is preliminary data.</text>
</comment>
<dbReference type="Proteomes" id="UP001230207">
    <property type="component" value="Unassembled WGS sequence"/>
</dbReference>